<accession>A0A0F9GHY2</accession>
<dbReference type="AlphaFoldDB" id="A0A0F9GHY2"/>
<reference evidence="1" key="1">
    <citation type="journal article" date="2015" name="Nature">
        <title>Complex archaea that bridge the gap between prokaryotes and eukaryotes.</title>
        <authorList>
            <person name="Spang A."/>
            <person name="Saw J.H."/>
            <person name="Jorgensen S.L."/>
            <person name="Zaremba-Niedzwiedzka K."/>
            <person name="Martijn J."/>
            <person name="Lind A.E."/>
            <person name="van Eijk R."/>
            <person name="Schleper C."/>
            <person name="Guy L."/>
            <person name="Ettema T.J."/>
        </authorList>
    </citation>
    <scope>NUCLEOTIDE SEQUENCE</scope>
</reference>
<protein>
    <submittedName>
        <fullName evidence="1">Uncharacterized protein</fullName>
    </submittedName>
</protein>
<sequence>MGGGKGGKVKKKTVISGQQRDLLNQLLGIAGTEEFLNPEVFGRLPGARESQFAAERLLGQALSPDSDVFNEFFRSNIFSGCSFYQWWTTNKNGTLVLYNNGLIAHRGNICTASSAGAHN</sequence>
<comment type="caution">
    <text evidence="1">The sequence shown here is derived from an EMBL/GenBank/DDBJ whole genome shotgun (WGS) entry which is preliminary data.</text>
</comment>
<dbReference type="EMBL" id="LAZR01026343">
    <property type="protein sequence ID" value="KKL69040.1"/>
    <property type="molecule type" value="Genomic_DNA"/>
</dbReference>
<name>A0A0F9GHY2_9ZZZZ</name>
<organism evidence="1">
    <name type="scientific">marine sediment metagenome</name>
    <dbReference type="NCBI Taxonomy" id="412755"/>
    <lineage>
        <taxon>unclassified sequences</taxon>
        <taxon>metagenomes</taxon>
        <taxon>ecological metagenomes</taxon>
    </lineage>
</organism>
<proteinExistence type="predicted"/>
<evidence type="ECO:0000313" key="1">
    <source>
        <dbReference type="EMBL" id="KKL69040.1"/>
    </source>
</evidence>
<gene>
    <name evidence="1" type="ORF">LCGC14_2118920</name>
</gene>